<proteinExistence type="inferred from homology"/>
<accession>A0AAJ1RAN7</accession>
<dbReference type="InterPro" id="IPR040285">
    <property type="entry name" value="ProX/PRXD1"/>
</dbReference>
<dbReference type="EMBL" id="CP029684">
    <property type="protein sequence ID" value="QAS69896.1"/>
    <property type="molecule type" value="Genomic_DNA"/>
</dbReference>
<evidence type="ECO:0000259" key="3">
    <source>
        <dbReference type="Pfam" id="PF04073"/>
    </source>
</evidence>
<reference evidence="5 6" key="1">
    <citation type="journal article" date="2019" name="Syst. Appl. Microbiol.">
        <title>Oenococcus sicerae sp. nov., isolated from French cider.</title>
        <authorList>
            <person name="Cousin F.J."/>
            <person name="Le Guellec R."/>
            <person name="Chagnot C."/>
            <person name="Goux D."/>
            <person name="Dalmasso M."/>
            <person name="Laplace J.M."/>
            <person name="Cretenet M."/>
        </authorList>
    </citation>
    <scope>NUCLEOTIDE SEQUENCE [LARGE SCALE GENOMIC DNA]</scope>
    <source>
        <strain evidence="5 6">UCMA 15228</strain>
    </source>
</reference>
<dbReference type="Proteomes" id="UP000286907">
    <property type="component" value="Chromosome"/>
</dbReference>
<reference evidence="4" key="2">
    <citation type="submission" date="2019-01" db="EMBL/GenBank/DDBJ databases">
        <title>Oenococcus sicerae UCMA17102.</title>
        <authorList>
            <person name="Cousin F.J."/>
            <person name="Le Guellec R."/>
            <person name="Cretenet M."/>
        </authorList>
    </citation>
    <scope>NUCLEOTIDE SEQUENCE</scope>
    <source>
        <strain evidence="4">UCMA17102</strain>
    </source>
</reference>
<evidence type="ECO:0000313" key="6">
    <source>
        <dbReference type="Proteomes" id="UP000286907"/>
    </source>
</evidence>
<dbReference type="PANTHER" id="PTHR31423">
    <property type="entry name" value="YBAK DOMAIN-CONTAINING PROTEIN"/>
    <property type="match status" value="1"/>
</dbReference>
<dbReference type="GO" id="GO:0006412">
    <property type="term" value="P:translation"/>
    <property type="evidence" value="ECO:0007669"/>
    <property type="project" value="UniProtKB-KW"/>
</dbReference>
<dbReference type="PANTHER" id="PTHR31423:SF3">
    <property type="entry name" value="PROLYL-TRNA SYNTHETASE ASSOCIATED DOMAIN-CONTAINING PROTEIN 1-RELATED"/>
    <property type="match status" value="1"/>
</dbReference>
<evidence type="ECO:0000313" key="4">
    <source>
        <dbReference type="EMBL" id="MDN6900320.1"/>
    </source>
</evidence>
<evidence type="ECO:0000256" key="2">
    <source>
        <dbReference type="ARBA" id="ARBA00022917"/>
    </source>
</evidence>
<dbReference type="EMBL" id="SDWY01000002">
    <property type="protein sequence ID" value="MDN6900320.1"/>
    <property type="molecule type" value="Genomic_DNA"/>
</dbReference>
<evidence type="ECO:0000313" key="5">
    <source>
        <dbReference type="EMBL" id="QAS69896.1"/>
    </source>
</evidence>
<protein>
    <submittedName>
        <fullName evidence="4">Prolyl-tRNA editing protein</fullName>
    </submittedName>
</protein>
<comment type="similarity">
    <text evidence="1">Belongs to the PRORSD1 family.</text>
</comment>
<evidence type="ECO:0000313" key="7">
    <source>
        <dbReference type="Proteomes" id="UP001167919"/>
    </source>
</evidence>
<dbReference type="Proteomes" id="UP001167919">
    <property type="component" value="Unassembled WGS sequence"/>
</dbReference>
<dbReference type="AlphaFoldDB" id="A0AAJ1RAN7"/>
<dbReference type="InterPro" id="IPR036754">
    <property type="entry name" value="YbaK/aa-tRNA-synt-asso_dom_sf"/>
</dbReference>
<dbReference type="GO" id="GO:0002161">
    <property type="term" value="F:aminoacyl-tRNA deacylase activity"/>
    <property type="evidence" value="ECO:0007669"/>
    <property type="project" value="InterPro"/>
</dbReference>
<dbReference type="RefSeq" id="WP_128686370.1">
    <property type="nucleotide sequence ID" value="NZ_CP029684.2"/>
</dbReference>
<dbReference type="InterPro" id="IPR007214">
    <property type="entry name" value="YbaK/aa-tRNA-synth-assoc-dom"/>
</dbReference>
<evidence type="ECO:0000256" key="1">
    <source>
        <dbReference type="ARBA" id="ARBA00010201"/>
    </source>
</evidence>
<dbReference type="Pfam" id="PF04073">
    <property type="entry name" value="tRNA_edit"/>
    <property type="match status" value="1"/>
</dbReference>
<gene>
    <name evidence="5" type="ORF">DLJ48_04835</name>
    <name evidence="4" type="ORF">EVC35_04770</name>
</gene>
<dbReference type="Gene3D" id="3.90.960.10">
    <property type="entry name" value="YbaK/aminoacyl-tRNA synthetase-associated domain"/>
    <property type="match status" value="1"/>
</dbReference>
<feature type="domain" description="YbaK/aminoacyl-tRNA synthetase-associated" evidence="3">
    <location>
        <begin position="43"/>
        <end position="149"/>
    </location>
</feature>
<organism evidence="4 7">
    <name type="scientific">Oenococcus sicerae</name>
    <dbReference type="NCBI Taxonomy" id="2203724"/>
    <lineage>
        <taxon>Bacteria</taxon>
        <taxon>Bacillati</taxon>
        <taxon>Bacillota</taxon>
        <taxon>Bacilli</taxon>
        <taxon>Lactobacillales</taxon>
        <taxon>Lactobacillaceae</taxon>
        <taxon>Oenococcus</taxon>
    </lineage>
</organism>
<dbReference type="SUPFAM" id="SSF55826">
    <property type="entry name" value="YbaK/ProRS associated domain"/>
    <property type="match status" value="1"/>
</dbReference>
<keyword evidence="6" id="KW-1185">Reference proteome</keyword>
<sequence>MQKATEQEALTLLDQSGIKYQRIEHPAIWSMDDPNAPKNLPKVKNLLLKKKNGSKFYLYLTNNTRVDFKELAESLKISRSQLVFSSETELENLLGLVSGMVTPLSLMHDVEKKVQVLINHDLKNLPLLAVHPNTNRATILLTWTDLLKLLRQMGYEAKIV</sequence>
<reference evidence="5" key="3">
    <citation type="submission" date="2020-01" db="EMBL/GenBank/DDBJ databases">
        <authorList>
            <person name="Cousin F.J."/>
            <person name="Le Guellec R."/>
            <person name="Cretenet M."/>
        </authorList>
    </citation>
    <scope>NUCLEOTIDE SEQUENCE</scope>
    <source>
        <strain evidence="5">UCMA 15228</strain>
    </source>
</reference>
<keyword evidence="2" id="KW-0648">Protein biosynthesis</keyword>
<name>A0AAJ1RAN7_9LACO</name>